<evidence type="ECO:0000313" key="2">
    <source>
        <dbReference type="Proteomes" id="UP000276215"/>
    </source>
</evidence>
<dbReference type="AlphaFoldDB" id="A0A3N4ITN3"/>
<evidence type="ECO:0000313" key="1">
    <source>
        <dbReference type="EMBL" id="RPA88717.1"/>
    </source>
</evidence>
<protein>
    <submittedName>
        <fullName evidence="1">Uncharacterized protein</fullName>
    </submittedName>
</protein>
<dbReference type="Proteomes" id="UP000276215">
    <property type="component" value="Unassembled WGS sequence"/>
</dbReference>
<dbReference type="OrthoDB" id="5053169at2759"/>
<organism evidence="1 2">
    <name type="scientific">Choiromyces venosus 120613-1</name>
    <dbReference type="NCBI Taxonomy" id="1336337"/>
    <lineage>
        <taxon>Eukaryota</taxon>
        <taxon>Fungi</taxon>
        <taxon>Dikarya</taxon>
        <taxon>Ascomycota</taxon>
        <taxon>Pezizomycotina</taxon>
        <taxon>Pezizomycetes</taxon>
        <taxon>Pezizales</taxon>
        <taxon>Tuberaceae</taxon>
        <taxon>Choiromyces</taxon>
    </lineage>
</organism>
<gene>
    <name evidence="1" type="ORF">L873DRAFT_1796508</name>
</gene>
<keyword evidence="2" id="KW-1185">Reference proteome</keyword>
<proteinExistence type="predicted"/>
<dbReference type="EMBL" id="ML120696">
    <property type="protein sequence ID" value="RPA88717.1"/>
    <property type="molecule type" value="Genomic_DNA"/>
</dbReference>
<sequence>MNHHLAIHHGATFAAIEDSTFHILLTYILTCVSHPDALHNAKIEYNNYELDPISISKVNYSNEEILLKVLDHYQITPKFGYITTDNASNNDSSLVELAPLLAICNI</sequence>
<accession>A0A3N4ITN3</accession>
<reference evidence="1 2" key="1">
    <citation type="journal article" date="2018" name="Nat. Ecol. Evol.">
        <title>Pezizomycetes genomes reveal the molecular basis of ectomycorrhizal truffle lifestyle.</title>
        <authorList>
            <person name="Murat C."/>
            <person name="Payen T."/>
            <person name="Noel B."/>
            <person name="Kuo A."/>
            <person name="Morin E."/>
            <person name="Chen J."/>
            <person name="Kohler A."/>
            <person name="Krizsan K."/>
            <person name="Balestrini R."/>
            <person name="Da Silva C."/>
            <person name="Montanini B."/>
            <person name="Hainaut M."/>
            <person name="Levati E."/>
            <person name="Barry K.W."/>
            <person name="Belfiori B."/>
            <person name="Cichocki N."/>
            <person name="Clum A."/>
            <person name="Dockter R.B."/>
            <person name="Fauchery L."/>
            <person name="Guy J."/>
            <person name="Iotti M."/>
            <person name="Le Tacon F."/>
            <person name="Lindquist E.A."/>
            <person name="Lipzen A."/>
            <person name="Malagnac F."/>
            <person name="Mello A."/>
            <person name="Molinier V."/>
            <person name="Miyauchi S."/>
            <person name="Poulain J."/>
            <person name="Riccioni C."/>
            <person name="Rubini A."/>
            <person name="Sitrit Y."/>
            <person name="Splivallo R."/>
            <person name="Traeger S."/>
            <person name="Wang M."/>
            <person name="Zifcakova L."/>
            <person name="Wipf D."/>
            <person name="Zambonelli A."/>
            <person name="Paolocci F."/>
            <person name="Nowrousian M."/>
            <person name="Ottonello S."/>
            <person name="Baldrian P."/>
            <person name="Spatafora J.W."/>
            <person name="Henrissat B."/>
            <person name="Nagy L.G."/>
            <person name="Aury J.M."/>
            <person name="Wincker P."/>
            <person name="Grigoriev I.V."/>
            <person name="Bonfante P."/>
            <person name="Martin F.M."/>
        </authorList>
    </citation>
    <scope>NUCLEOTIDE SEQUENCE [LARGE SCALE GENOMIC DNA]</scope>
    <source>
        <strain evidence="1 2">120613-1</strain>
    </source>
</reference>
<name>A0A3N4ITN3_9PEZI</name>